<proteinExistence type="predicted"/>
<accession>A0AAV9DMS6</accession>
<comment type="caution">
    <text evidence="2">The sequence shown here is derived from an EMBL/GenBank/DDBJ whole genome shotgun (WGS) entry which is preliminary data.</text>
</comment>
<dbReference type="InterPro" id="IPR015422">
    <property type="entry name" value="PyrdxlP-dep_Trfase_small"/>
</dbReference>
<keyword evidence="3" id="KW-1185">Reference proteome</keyword>
<gene>
    <name evidence="2" type="ORF">QJS10_CPB12g01248</name>
</gene>
<evidence type="ECO:0000256" key="1">
    <source>
        <dbReference type="SAM" id="MobiDB-lite"/>
    </source>
</evidence>
<reference evidence="2" key="1">
    <citation type="journal article" date="2023" name="Nat. Commun.">
        <title>Diploid and tetraploid genomes of Acorus and the evolution of monocots.</title>
        <authorList>
            <person name="Ma L."/>
            <person name="Liu K.W."/>
            <person name="Li Z."/>
            <person name="Hsiao Y.Y."/>
            <person name="Qi Y."/>
            <person name="Fu T."/>
            <person name="Tang G.D."/>
            <person name="Zhang D."/>
            <person name="Sun W.H."/>
            <person name="Liu D.K."/>
            <person name="Li Y."/>
            <person name="Chen G.Z."/>
            <person name="Liu X.D."/>
            <person name="Liao X.Y."/>
            <person name="Jiang Y.T."/>
            <person name="Yu X."/>
            <person name="Hao Y."/>
            <person name="Huang J."/>
            <person name="Zhao X.W."/>
            <person name="Ke S."/>
            <person name="Chen Y.Y."/>
            <person name="Wu W.L."/>
            <person name="Hsu J.L."/>
            <person name="Lin Y.F."/>
            <person name="Huang M.D."/>
            <person name="Li C.Y."/>
            <person name="Huang L."/>
            <person name="Wang Z.W."/>
            <person name="Zhao X."/>
            <person name="Zhong W.Y."/>
            <person name="Peng D.H."/>
            <person name="Ahmad S."/>
            <person name="Lan S."/>
            <person name="Zhang J.S."/>
            <person name="Tsai W.C."/>
            <person name="Van de Peer Y."/>
            <person name="Liu Z.J."/>
        </authorList>
    </citation>
    <scope>NUCLEOTIDE SEQUENCE</scope>
    <source>
        <strain evidence="2">CP</strain>
    </source>
</reference>
<name>A0AAV9DMS6_ACOCL</name>
<protein>
    <submittedName>
        <fullName evidence="2">Uncharacterized protein</fullName>
    </submittedName>
</protein>
<sequence length="154" mass="16110">MEGSLSSISLQSHSPLHLLSPDTPHSLSSSSSYKTLSFKLLTKRGSPSSRLSLVVKSDSSKEMALVDPTVSPRSNSLKLSKTMAITDHATALVQAGVPVIRLAAGEPDFNTPPVIAEEDHTDVATSSEAADGGFGDALDVVAKDLAEISLKEPK</sequence>
<organism evidence="2 3">
    <name type="scientific">Acorus calamus</name>
    <name type="common">Sweet flag</name>
    <dbReference type="NCBI Taxonomy" id="4465"/>
    <lineage>
        <taxon>Eukaryota</taxon>
        <taxon>Viridiplantae</taxon>
        <taxon>Streptophyta</taxon>
        <taxon>Embryophyta</taxon>
        <taxon>Tracheophyta</taxon>
        <taxon>Spermatophyta</taxon>
        <taxon>Magnoliopsida</taxon>
        <taxon>Liliopsida</taxon>
        <taxon>Acoraceae</taxon>
        <taxon>Acorus</taxon>
    </lineage>
</organism>
<evidence type="ECO:0000313" key="3">
    <source>
        <dbReference type="Proteomes" id="UP001180020"/>
    </source>
</evidence>
<dbReference type="Gene3D" id="3.90.1150.10">
    <property type="entry name" value="Aspartate Aminotransferase, domain 1"/>
    <property type="match status" value="1"/>
</dbReference>
<feature type="region of interest" description="Disordered" evidence="1">
    <location>
        <begin position="44"/>
        <end position="72"/>
    </location>
</feature>
<feature type="region of interest" description="Disordered" evidence="1">
    <location>
        <begin position="1"/>
        <end position="31"/>
    </location>
</feature>
<dbReference type="AlphaFoldDB" id="A0AAV9DMS6"/>
<dbReference type="Proteomes" id="UP001180020">
    <property type="component" value="Unassembled WGS sequence"/>
</dbReference>
<reference evidence="2" key="2">
    <citation type="submission" date="2023-06" db="EMBL/GenBank/DDBJ databases">
        <authorList>
            <person name="Ma L."/>
            <person name="Liu K.-W."/>
            <person name="Li Z."/>
            <person name="Hsiao Y.-Y."/>
            <person name="Qi Y."/>
            <person name="Fu T."/>
            <person name="Tang G."/>
            <person name="Zhang D."/>
            <person name="Sun W.-H."/>
            <person name="Liu D.-K."/>
            <person name="Li Y."/>
            <person name="Chen G.-Z."/>
            <person name="Liu X.-D."/>
            <person name="Liao X.-Y."/>
            <person name="Jiang Y.-T."/>
            <person name="Yu X."/>
            <person name="Hao Y."/>
            <person name="Huang J."/>
            <person name="Zhao X.-W."/>
            <person name="Ke S."/>
            <person name="Chen Y.-Y."/>
            <person name="Wu W.-L."/>
            <person name="Hsu J.-L."/>
            <person name="Lin Y.-F."/>
            <person name="Huang M.-D."/>
            <person name="Li C.-Y."/>
            <person name="Huang L."/>
            <person name="Wang Z.-W."/>
            <person name="Zhao X."/>
            <person name="Zhong W.-Y."/>
            <person name="Peng D.-H."/>
            <person name="Ahmad S."/>
            <person name="Lan S."/>
            <person name="Zhang J.-S."/>
            <person name="Tsai W.-C."/>
            <person name="Van De Peer Y."/>
            <person name="Liu Z.-J."/>
        </authorList>
    </citation>
    <scope>NUCLEOTIDE SEQUENCE</scope>
    <source>
        <strain evidence="2">CP</strain>
        <tissue evidence="2">Leaves</tissue>
    </source>
</reference>
<evidence type="ECO:0000313" key="2">
    <source>
        <dbReference type="EMBL" id="KAK1302102.1"/>
    </source>
</evidence>
<dbReference type="EMBL" id="JAUJYO010000012">
    <property type="protein sequence ID" value="KAK1302102.1"/>
    <property type="molecule type" value="Genomic_DNA"/>
</dbReference>